<evidence type="ECO:0000313" key="2">
    <source>
        <dbReference type="EMBL" id="MDQ7247239.1"/>
    </source>
</evidence>
<protein>
    <recommendedName>
        <fullName evidence="4">Secreted protein</fullName>
    </recommendedName>
</protein>
<evidence type="ECO:0000313" key="3">
    <source>
        <dbReference type="Proteomes" id="UP001230156"/>
    </source>
</evidence>
<evidence type="ECO:0000256" key="1">
    <source>
        <dbReference type="SAM" id="SignalP"/>
    </source>
</evidence>
<comment type="caution">
    <text evidence="2">The sequence shown here is derived from an EMBL/GenBank/DDBJ whole genome shotgun (WGS) entry which is preliminary data.</text>
</comment>
<dbReference type="RefSeq" id="WP_379954640.1">
    <property type="nucleotide sequence ID" value="NZ_JAUYVI010000002.1"/>
</dbReference>
<organism evidence="2 3">
    <name type="scientific">Dongia sedimenti</name>
    <dbReference type="NCBI Taxonomy" id="3064282"/>
    <lineage>
        <taxon>Bacteria</taxon>
        <taxon>Pseudomonadati</taxon>
        <taxon>Pseudomonadota</taxon>
        <taxon>Alphaproteobacteria</taxon>
        <taxon>Rhodospirillales</taxon>
        <taxon>Dongiaceae</taxon>
        <taxon>Dongia</taxon>
    </lineage>
</organism>
<reference evidence="3" key="1">
    <citation type="submission" date="2023-08" db="EMBL/GenBank/DDBJ databases">
        <title>Rhodospirillaceae gen. nov., a novel taxon isolated from the Yangtze River Yuezi River estuary sludge.</title>
        <authorList>
            <person name="Ruan L."/>
        </authorList>
    </citation>
    <scope>NUCLEOTIDE SEQUENCE [LARGE SCALE GENOMIC DNA]</scope>
    <source>
        <strain evidence="3">R-7</strain>
    </source>
</reference>
<gene>
    <name evidence="2" type="ORF">Q8A70_06160</name>
</gene>
<accession>A0ABU0YHP3</accession>
<proteinExistence type="predicted"/>
<dbReference type="EMBL" id="JAUYVI010000002">
    <property type="protein sequence ID" value="MDQ7247239.1"/>
    <property type="molecule type" value="Genomic_DNA"/>
</dbReference>
<name>A0ABU0YHP3_9PROT</name>
<feature type="signal peptide" evidence="1">
    <location>
        <begin position="1"/>
        <end position="22"/>
    </location>
</feature>
<sequence>MKMRTVLMALVATSALSTAAFAATNAHDTNHPSSREQMSDRCSALETQYNGIIEGKMNAPKADKAEGLHAQGVNACESNNSDIGAQKLERAVRLLGEKPAA</sequence>
<keyword evidence="3" id="KW-1185">Reference proteome</keyword>
<evidence type="ECO:0008006" key="4">
    <source>
        <dbReference type="Google" id="ProtNLM"/>
    </source>
</evidence>
<keyword evidence="1" id="KW-0732">Signal</keyword>
<feature type="chain" id="PRO_5047336088" description="Secreted protein" evidence="1">
    <location>
        <begin position="23"/>
        <end position="101"/>
    </location>
</feature>
<dbReference type="Proteomes" id="UP001230156">
    <property type="component" value="Unassembled WGS sequence"/>
</dbReference>